<name>A0A090M653_OSTTA</name>
<evidence type="ECO:0000313" key="1">
    <source>
        <dbReference type="EMBL" id="CEF98157.1"/>
    </source>
</evidence>
<evidence type="ECO:0008006" key="3">
    <source>
        <dbReference type="Google" id="ProtNLM"/>
    </source>
</evidence>
<dbReference type="GeneID" id="34945870"/>
<comment type="caution">
    <text evidence="1">The sequence shown here is derived from an EMBL/GenBank/DDBJ whole genome shotgun (WGS) entry which is preliminary data.</text>
</comment>
<keyword evidence="2" id="KW-1185">Reference proteome</keyword>
<proteinExistence type="predicted"/>
<reference evidence="1 2" key="2">
    <citation type="journal article" date="2014" name="BMC Genomics">
        <title>An improved genome of the model marine alga Ostreococcus tauri unfolds by assessing Illumina de novo assemblies.</title>
        <authorList>
            <person name="Blanc-Mathieu R."/>
            <person name="Verhelst B."/>
            <person name="Derelle E."/>
            <person name="Rombauts S."/>
            <person name="Bouget F.Y."/>
            <person name="Carre I."/>
            <person name="Chateau A."/>
            <person name="Eyre-Walker A."/>
            <person name="Grimsley N."/>
            <person name="Moreau H."/>
            <person name="Piegu B."/>
            <person name="Rivals E."/>
            <person name="Schackwitz W."/>
            <person name="Van de Peer Y."/>
            <person name="Piganeau G."/>
        </authorList>
    </citation>
    <scope>NUCLEOTIDE SEQUENCE [LARGE SCALE GENOMIC DNA]</scope>
    <source>
        <strain evidence="2">OTTH 0595 / CCAP 157/2 / RCC745</strain>
    </source>
</reference>
<dbReference type="KEGG" id="ota:OT_ostta05g04660"/>
<sequence length="441" mass="45575">MTVIIDRFDRVLESATRVASMLRVAFARVGLGRHTASRARWASIDARDAASRATTRTFGGLDALRLRFFASRILRDVAPGSTIRVESAMDDVTVEVVPATAPGEEMEVEVTMKDGHGSAADAGARAEGVGDLGDGFDVRREGERGEIVVVTDGRIAGTSRAVTIRATIPPRFCGVDAALDGRGSSVFVESVVEAGLKLRTNGGDVGLGTIKGSIMDVETRGGSVRARSSVSADSRVQTQGGDVIIGGKLVGSVVYVDTETDEEGRGGKFQVEAVFADKINVNTGGGAVAAKSVRVGEFGLVRSGGGDVVIGALEGAGDEMIGIDSGGGSVDVAFAERVHIAHVSSRGGAIEAAFPSGFSPFPHVVGVHNGVLVDDIVTLPNPAIEHPRGVRIVHDDTDVVARKVAAGSEGASVVLDARAGPVRLRADSWFARAVAGLTDRS</sequence>
<dbReference type="Proteomes" id="UP000009170">
    <property type="component" value="Unassembled WGS sequence"/>
</dbReference>
<dbReference type="PANTHER" id="PTHR34094">
    <property type="match status" value="1"/>
</dbReference>
<dbReference type="InParanoid" id="A0A090M653"/>
<accession>A0A090M653</accession>
<dbReference type="AlphaFoldDB" id="A0A090M653"/>
<reference evidence="2" key="1">
    <citation type="journal article" date="2006" name="Proc. Natl. Acad. Sci. U.S.A.">
        <title>Genome analysis of the smallest free-living eukaryote Ostreococcus tauri unveils many unique features.</title>
        <authorList>
            <person name="Derelle E."/>
            <person name="Ferraz C."/>
            <person name="Rombauts S."/>
            <person name="Rouze P."/>
            <person name="Worden A.Z."/>
            <person name="Robbens S."/>
            <person name="Partensky F."/>
            <person name="Degroeve S."/>
            <person name="Echeynie S."/>
            <person name="Cooke R."/>
            <person name="Saeys Y."/>
            <person name="Wuyts J."/>
            <person name="Jabbari K."/>
            <person name="Bowler C."/>
            <person name="Panaud O."/>
            <person name="Piegu B."/>
            <person name="Ball S.G."/>
            <person name="Ral J.-P."/>
            <person name="Bouget F.-Y."/>
            <person name="Piganeau G."/>
            <person name="De Baets B."/>
            <person name="Picard A."/>
            <person name="Delseny M."/>
            <person name="Demaille J."/>
            <person name="Van de Peer Y."/>
            <person name="Moreau H."/>
        </authorList>
    </citation>
    <scope>NUCLEOTIDE SEQUENCE [LARGE SCALE GENOMIC DNA]</scope>
    <source>
        <strain evidence="2">OTTH 0595 / CCAP 157/2 / RCC745</strain>
    </source>
</reference>
<dbReference type="EMBL" id="CAID01000005">
    <property type="protein sequence ID" value="CEF98157.1"/>
    <property type="molecule type" value="Genomic_DNA"/>
</dbReference>
<organism evidence="1 2">
    <name type="scientific">Ostreococcus tauri</name>
    <name type="common">Marine green alga</name>
    <dbReference type="NCBI Taxonomy" id="70448"/>
    <lineage>
        <taxon>Eukaryota</taxon>
        <taxon>Viridiplantae</taxon>
        <taxon>Chlorophyta</taxon>
        <taxon>Mamiellophyceae</taxon>
        <taxon>Mamiellales</taxon>
        <taxon>Bathycoccaceae</taxon>
        <taxon>Ostreococcus</taxon>
    </lineage>
</organism>
<dbReference type="STRING" id="70448.A0A090M653"/>
<evidence type="ECO:0000313" key="2">
    <source>
        <dbReference type="Proteomes" id="UP000009170"/>
    </source>
</evidence>
<dbReference type="RefSeq" id="XP_022839112.1">
    <property type="nucleotide sequence ID" value="XM_022984374.1"/>
</dbReference>
<gene>
    <name evidence="1" type="ORF">OT_ostta05g04660</name>
</gene>
<dbReference type="PANTHER" id="PTHR34094:SF1">
    <property type="entry name" value="PROTEIN FAM185A"/>
    <property type="match status" value="1"/>
</dbReference>
<protein>
    <recommendedName>
        <fullName evidence="3">Adhesin domain-containing protein</fullName>
    </recommendedName>
</protein>